<evidence type="ECO:0000256" key="1">
    <source>
        <dbReference type="SAM" id="Phobius"/>
    </source>
</evidence>
<organism evidence="2 3">
    <name type="scientific">Stegodyphus mimosarum</name>
    <name type="common">African social velvet spider</name>
    <dbReference type="NCBI Taxonomy" id="407821"/>
    <lineage>
        <taxon>Eukaryota</taxon>
        <taxon>Metazoa</taxon>
        <taxon>Ecdysozoa</taxon>
        <taxon>Arthropoda</taxon>
        <taxon>Chelicerata</taxon>
        <taxon>Arachnida</taxon>
        <taxon>Araneae</taxon>
        <taxon>Araneomorphae</taxon>
        <taxon>Entelegynae</taxon>
        <taxon>Eresoidea</taxon>
        <taxon>Eresidae</taxon>
        <taxon>Stegodyphus</taxon>
    </lineage>
</organism>
<reference evidence="2 3" key="1">
    <citation type="submission" date="2013-11" db="EMBL/GenBank/DDBJ databases">
        <title>Genome sequencing of Stegodyphus mimosarum.</title>
        <authorList>
            <person name="Bechsgaard J."/>
        </authorList>
    </citation>
    <scope>NUCLEOTIDE SEQUENCE [LARGE SCALE GENOMIC DNA]</scope>
</reference>
<keyword evidence="3" id="KW-1185">Reference proteome</keyword>
<proteinExistence type="predicted"/>
<name>A0A087T593_STEMI</name>
<feature type="transmembrane region" description="Helical" evidence="1">
    <location>
        <begin position="12"/>
        <end position="32"/>
    </location>
</feature>
<dbReference type="AlphaFoldDB" id="A0A087T593"/>
<accession>A0A087T593</accession>
<feature type="non-terminal residue" evidence="2">
    <location>
        <position position="46"/>
    </location>
</feature>
<dbReference type="EMBL" id="KK113470">
    <property type="protein sequence ID" value="KFM60282.1"/>
    <property type="molecule type" value="Genomic_DNA"/>
</dbReference>
<feature type="non-terminal residue" evidence="2">
    <location>
        <position position="1"/>
    </location>
</feature>
<sequence length="46" mass="5487">FYPFFEPLKSFIIIIMSGFCFSLAFFSQIIFISSRKTSNELDYFFP</sequence>
<protein>
    <submittedName>
        <fullName evidence="2">Uncharacterized protein</fullName>
    </submittedName>
</protein>
<evidence type="ECO:0000313" key="2">
    <source>
        <dbReference type="EMBL" id="KFM60282.1"/>
    </source>
</evidence>
<evidence type="ECO:0000313" key="3">
    <source>
        <dbReference type="Proteomes" id="UP000054359"/>
    </source>
</evidence>
<keyword evidence="1" id="KW-0812">Transmembrane</keyword>
<keyword evidence="1" id="KW-1133">Transmembrane helix</keyword>
<dbReference type="Proteomes" id="UP000054359">
    <property type="component" value="Unassembled WGS sequence"/>
</dbReference>
<keyword evidence="1" id="KW-0472">Membrane</keyword>
<gene>
    <name evidence="2" type="ORF">X975_16870</name>
</gene>